<dbReference type="Gene3D" id="1.20.120.160">
    <property type="entry name" value="HPT domain"/>
    <property type="match status" value="1"/>
</dbReference>
<evidence type="ECO:0000256" key="10">
    <source>
        <dbReference type="ARBA" id="ARBA00023012"/>
    </source>
</evidence>
<dbReference type="InterPro" id="IPR036061">
    <property type="entry name" value="CheW-like_dom_sf"/>
</dbReference>
<dbReference type="KEGG" id="hch:HCH_00455"/>
<dbReference type="InterPro" id="IPR004358">
    <property type="entry name" value="Sig_transdc_His_kin-like_C"/>
</dbReference>
<evidence type="ECO:0000256" key="4">
    <source>
        <dbReference type="ARBA" id="ARBA00022500"/>
    </source>
</evidence>
<dbReference type="InterPro" id="IPR036890">
    <property type="entry name" value="HATPase_C_sf"/>
</dbReference>
<gene>
    <name evidence="17" type="ordered locus">HCH_00455</name>
</gene>
<evidence type="ECO:0000256" key="7">
    <source>
        <dbReference type="ARBA" id="ARBA00022741"/>
    </source>
</evidence>
<accession>Q2SPQ9</accession>
<keyword evidence="7" id="KW-0547">Nucleotide-binding</keyword>
<dbReference type="Pfam" id="PF02895">
    <property type="entry name" value="H-kinase_dim"/>
    <property type="match status" value="1"/>
</dbReference>
<dbReference type="SUPFAM" id="SSF55874">
    <property type="entry name" value="ATPase domain of HSP90 chaperone/DNA topoisomerase II/histidine kinase"/>
    <property type="match status" value="1"/>
</dbReference>
<dbReference type="EC" id="2.7.13.3" evidence="2"/>
<feature type="region of interest" description="Disordered" evidence="13">
    <location>
        <begin position="252"/>
        <end position="291"/>
    </location>
</feature>
<dbReference type="InterPro" id="IPR037006">
    <property type="entry name" value="CheA-like_homodim_sf"/>
</dbReference>
<keyword evidence="10" id="KW-0902">Two-component regulatory system</keyword>
<dbReference type="Gene3D" id="2.30.30.40">
    <property type="entry name" value="SH3 Domains"/>
    <property type="match status" value="1"/>
</dbReference>
<dbReference type="SUPFAM" id="SSF47384">
    <property type="entry name" value="Homodimeric domain of signal transducing histidine kinase"/>
    <property type="match status" value="1"/>
</dbReference>
<keyword evidence="5 12" id="KW-0597">Phosphoprotein</keyword>
<keyword evidence="8 17" id="KW-0418">Kinase</keyword>
<dbReference type="GO" id="GO:0000155">
    <property type="term" value="F:phosphorelay sensor kinase activity"/>
    <property type="evidence" value="ECO:0007669"/>
    <property type="project" value="InterPro"/>
</dbReference>
<keyword evidence="6" id="KW-0808">Transferase</keyword>
<dbReference type="InterPro" id="IPR036641">
    <property type="entry name" value="HPT_dom_sf"/>
</dbReference>
<dbReference type="PROSITE" id="PS50851">
    <property type="entry name" value="CHEW"/>
    <property type="match status" value="1"/>
</dbReference>
<dbReference type="CDD" id="cd00731">
    <property type="entry name" value="CheA_reg"/>
    <property type="match status" value="1"/>
</dbReference>
<evidence type="ECO:0000256" key="5">
    <source>
        <dbReference type="ARBA" id="ARBA00022553"/>
    </source>
</evidence>
<dbReference type="EMBL" id="CP000155">
    <property type="protein sequence ID" value="ABC27365.1"/>
    <property type="molecule type" value="Genomic_DNA"/>
</dbReference>
<feature type="domain" description="HPt" evidence="16">
    <location>
        <begin position="1"/>
        <end position="105"/>
    </location>
</feature>
<evidence type="ECO:0000259" key="16">
    <source>
        <dbReference type="PROSITE" id="PS50894"/>
    </source>
</evidence>
<organism evidence="17 18">
    <name type="scientific">Hahella chejuensis (strain KCTC 2396)</name>
    <dbReference type="NCBI Taxonomy" id="349521"/>
    <lineage>
        <taxon>Bacteria</taxon>
        <taxon>Pseudomonadati</taxon>
        <taxon>Pseudomonadota</taxon>
        <taxon>Gammaproteobacteria</taxon>
        <taxon>Oceanospirillales</taxon>
        <taxon>Hahellaceae</taxon>
        <taxon>Hahella</taxon>
    </lineage>
</organism>
<dbReference type="PRINTS" id="PR00344">
    <property type="entry name" value="BCTRLSENSOR"/>
</dbReference>
<dbReference type="OrthoDB" id="9803176at2"/>
<dbReference type="HOGENOM" id="CLU_000650_3_6_6"/>
<evidence type="ECO:0000259" key="15">
    <source>
        <dbReference type="PROSITE" id="PS50851"/>
    </source>
</evidence>
<dbReference type="Gene3D" id="3.30.565.10">
    <property type="entry name" value="Histidine kinase-like ATPase, C-terminal domain"/>
    <property type="match status" value="1"/>
</dbReference>
<keyword evidence="18" id="KW-1185">Reference proteome</keyword>
<dbReference type="PROSITE" id="PS50894">
    <property type="entry name" value="HPT"/>
    <property type="match status" value="1"/>
</dbReference>
<comment type="function">
    <text evidence="11">Involved in the transmission of sensory signals from the chemoreceptors to the flagellar motors. CheA is autophosphorylated; it can transfer its phosphate group to either CheB or CheY.</text>
</comment>
<evidence type="ECO:0000256" key="13">
    <source>
        <dbReference type="SAM" id="MobiDB-lite"/>
    </source>
</evidence>
<dbReference type="Pfam" id="PF02518">
    <property type="entry name" value="HATPase_c"/>
    <property type="match status" value="1"/>
</dbReference>
<dbReference type="SMART" id="SM00260">
    <property type="entry name" value="CheW"/>
    <property type="match status" value="1"/>
</dbReference>
<proteinExistence type="predicted"/>
<protein>
    <recommendedName>
        <fullName evidence="3">Chemotaxis protein CheA</fullName>
        <ecNumber evidence="2">2.7.13.3</ecNumber>
    </recommendedName>
</protein>
<dbReference type="eggNOG" id="COG2198">
    <property type="taxonomic scope" value="Bacteria"/>
</dbReference>
<evidence type="ECO:0000256" key="12">
    <source>
        <dbReference type="PROSITE-ProRule" id="PRU00110"/>
    </source>
</evidence>
<dbReference type="GO" id="GO:0006935">
    <property type="term" value="P:chemotaxis"/>
    <property type="evidence" value="ECO:0007669"/>
    <property type="project" value="UniProtKB-KW"/>
</dbReference>
<evidence type="ECO:0000256" key="1">
    <source>
        <dbReference type="ARBA" id="ARBA00000085"/>
    </source>
</evidence>
<sequence length="695" mass="76277">MSMDLSRFHDVFFEESFEAVNTIEASLLEVDLDAPDPESINIIFRAAHSIKGGSATFGFSQVAAYTHVMENLLDEVRAGKRRLTQPIVDVLLESVDAMRLLLSSAKASENIPEEEFTQHKSKLEAISQDQASLTTSNAAFTDSGAAPAAESFDADDGVSGWRVVFTPHKEMMQRGNDPLRLAREVAALAEGDAEIECDLSALPDWEHFEPLNSYLGWTVRLRRPVDKAQIDDAFAWVEDECDMAIVPIPKAQSAPSQQAMETLAEPSAPVDEQAQASDKGASPAAKQNKPAMVAESQSIRVDLEKVDALINMVGELVITQSMLNMLSEDEALQGMEKLLQGLTQLKRQTRALQEGVMQIRMLPISFCFNRFPRMVRDLSRQLGKDIELMLSGENTEVDKTVIEKITDPLVHLVRNSVDHGIESPADRTAKGKPEHGSVYLRAYHQVGNIVIEVEDDGKGLDPQVLLSKAKRKGLIAGDAILSEAQIFELIFLPGFSTKEEASDLSGRGVGMDVVKRNVQSLGGSIQVESELNRRTRFTIRLPLTLAIMDGQLISLGEELYVIPLVTIIESLQPDPSMINRVAGTHETIKLRGAYLPVLRLSEALDAAQNESKKSKPLTDGIIVIVEHESRRFGLFVDELLSQQQIVIKSLEENYRMIPGVSAATILGDGRVALILDVSGLSQLQKDSEVSYADAG</sequence>
<dbReference type="Gene3D" id="1.10.287.560">
    <property type="entry name" value="Histidine kinase CheA-like, homodimeric domain"/>
    <property type="match status" value="1"/>
</dbReference>
<feature type="domain" description="CheW-like" evidence="15">
    <location>
        <begin position="547"/>
        <end position="686"/>
    </location>
</feature>
<name>Q2SPQ9_HAHCH</name>
<dbReference type="eggNOG" id="COG0643">
    <property type="taxonomic scope" value="Bacteria"/>
</dbReference>
<dbReference type="CDD" id="cd00088">
    <property type="entry name" value="HPT"/>
    <property type="match status" value="1"/>
</dbReference>
<dbReference type="GO" id="GO:0005524">
    <property type="term" value="F:ATP binding"/>
    <property type="evidence" value="ECO:0007669"/>
    <property type="project" value="UniProtKB-KW"/>
</dbReference>
<dbReference type="Pfam" id="PF01584">
    <property type="entry name" value="CheW"/>
    <property type="match status" value="1"/>
</dbReference>
<evidence type="ECO:0000256" key="6">
    <source>
        <dbReference type="ARBA" id="ARBA00022679"/>
    </source>
</evidence>
<dbReference type="InterPro" id="IPR005467">
    <property type="entry name" value="His_kinase_dom"/>
</dbReference>
<keyword evidence="4" id="KW-0145">Chemotaxis</keyword>
<dbReference type="SUPFAM" id="SSF50341">
    <property type="entry name" value="CheW-like"/>
    <property type="match status" value="1"/>
</dbReference>
<comment type="catalytic activity">
    <reaction evidence="1">
        <text>ATP + protein L-histidine = ADP + protein N-phospho-L-histidine.</text>
        <dbReference type="EC" id="2.7.13.3"/>
    </reaction>
</comment>
<dbReference type="Proteomes" id="UP000000238">
    <property type="component" value="Chromosome"/>
</dbReference>
<evidence type="ECO:0000256" key="9">
    <source>
        <dbReference type="ARBA" id="ARBA00022840"/>
    </source>
</evidence>
<dbReference type="PANTHER" id="PTHR43395:SF10">
    <property type="entry name" value="CHEMOTAXIS PROTEIN CHEA"/>
    <property type="match status" value="1"/>
</dbReference>
<evidence type="ECO:0000256" key="2">
    <source>
        <dbReference type="ARBA" id="ARBA00012438"/>
    </source>
</evidence>
<keyword evidence="9" id="KW-0067">ATP-binding</keyword>
<evidence type="ECO:0000313" key="18">
    <source>
        <dbReference type="Proteomes" id="UP000000238"/>
    </source>
</evidence>
<dbReference type="PROSITE" id="PS50109">
    <property type="entry name" value="HIS_KIN"/>
    <property type="match status" value="1"/>
</dbReference>
<evidence type="ECO:0000313" key="17">
    <source>
        <dbReference type="EMBL" id="ABC27365.1"/>
    </source>
</evidence>
<dbReference type="Pfam" id="PF01627">
    <property type="entry name" value="Hpt"/>
    <property type="match status" value="1"/>
</dbReference>
<dbReference type="FunFam" id="3.30.565.10:FF:000016">
    <property type="entry name" value="Chemotaxis protein CheA, putative"/>
    <property type="match status" value="1"/>
</dbReference>
<dbReference type="SMART" id="SM00387">
    <property type="entry name" value="HATPase_c"/>
    <property type="match status" value="1"/>
</dbReference>
<feature type="domain" description="Histidine kinase" evidence="14">
    <location>
        <begin position="294"/>
        <end position="545"/>
    </location>
</feature>
<reference evidence="17 18" key="1">
    <citation type="journal article" date="2005" name="Nucleic Acids Res.">
        <title>Genomic blueprint of Hahella chejuensis, a marine microbe producing an algicidal agent.</title>
        <authorList>
            <person name="Jeong H."/>
            <person name="Yim J.H."/>
            <person name="Lee C."/>
            <person name="Choi S.-H."/>
            <person name="Park Y.K."/>
            <person name="Yoon S.H."/>
            <person name="Hur C.-G."/>
            <person name="Kang H.-Y."/>
            <person name="Kim D."/>
            <person name="Lee H.H."/>
            <person name="Park K.H."/>
            <person name="Park S.-H."/>
            <person name="Park H.-S."/>
            <person name="Lee H.K."/>
            <person name="Oh T.K."/>
            <person name="Kim J.F."/>
        </authorList>
    </citation>
    <scope>NUCLEOTIDE SEQUENCE [LARGE SCALE GENOMIC DNA]</scope>
    <source>
        <strain evidence="17 18">KCTC 2396</strain>
    </source>
</reference>
<dbReference type="InterPro" id="IPR008207">
    <property type="entry name" value="Sig_transdc_His_kin_Hpt_dom"/>
</dbReference>
<dbReference type="CDD" id="cd16916">
    <property type="entry name" value="HATPase_CheA-like"/>
    <property type="match status" value="1"/>
</dbReference>
<dbReference type="InterPro" id="IPR036097">
    <property type="entry name" value="HisK_dim/P_sf"/>
</dbReference>
<evidence type="ECO:0000256" key="11">
    <source>
        <dbReference type="ARBA" id="ARBA00035100"/>
    </source>
</evidence>
<evidence type="ECO:0000256" key="3">
    <source>
        <dbReference type="ARBA" id="ARBA00021495"/>
    </source>
</evidence>
<dbReference type="FunFam" id="2.30.30.40:FF:000048">
    <property type="entry name" value="Chemotaxis protein CheA, putative"/>
    <property type="match status" value="1"/>
</dbReference>
<dbReference type="GO" id="GO:0005737">
    <property type="term" value="C:cytoplasm"/>
    <property type="evidence" value="ECO:0007669"/>
    <property type="project" value="InterPro"/>
</dbReference>
<dbReference type="SMART" id="SM00073">
    <property type="entry name" value="HPT"/>
    <property type="match status" value="1"/>
</dbReference>
<dbReference type="STRING" id="349521.HCH_00455"/>
<dbReference type="InterPro" id="IPR002545">
    <property type="entry name" value="CheW-lke_dom"/>
</dbReference>
<dbReference type="PANTHER" id="PTHR43395">
    <property type="entry name" value="SENSOR HISTIDINE KINASE CHEA"/>
    <property type="match status" value="1"/>
</dbReference>
<dbReference type="RefSeq" id="WP_011394442.1">
    <property type="nucleotide sequence ID" value="NC_007645.1"/>
</dbReference>
<feature type="modified residue" description="Phosphohistidine" evidence="12">
    <location>
        <position position="48"/>
    </location>
</feature>
<dbReference type="InterPro" id="IPR004105">
    <property type="entry name" value="CheA-like_dim"/>
</dbReference>
<evidence type="ECO:0000256" key="8">
    <source>
        <dbReference type="ARBA" id="ARBA00022777"/>
    </source>
</evidence>
<dbReference type="SMART" id="SM01231">
    <property type="entry name" value="H-kinase_dim"/>
    <property type="match status" value="1"/>
</dbReference>
<dbReference type="SUPFAM" id="SSF47226">
    <property type="entry name" value="Histidine-containing phosphotransfer domain, HPT domain"/>
    <property type="match status" value="1"/>
</dbReference>
<dbReference type="AlphaFoldDB" id="Q2SPQ9"/>
<dbReference type="InterPro" id="IPR003594">
    <property type="entry name" value="HATPase_dom"/>
</dbReference>
<evidence type="ECO:0000259" key="14">
    <source>
        <dbReference type="PROSITE" id="PS50109"/>
    </source>
</evidence>
<dbReference type="InterPro" id="IPR051315">
    <property type="entry name" value="Bact_Chemotaxis_CheA"/>
</dbReference>